<dbReference type="RefSeq" id="WP_013337016.1">
    <property type="nucleotide sequence ID" value="NC_014537.1"/>
</dbReference>
<gene>
    <name evidence="1" type="ordered locus">Vdis_1919</name>
</gene>
<proteinExistence type="predicted"/>
<dbReference type="eggNOG" id="arCOG09797">
    <property type="taxonomic scope" value="Archaea"/>
</dbReference>
<evidence type="ECO:0000313" key="2">
    <source>
        <dbReference type="Proteomes" id="UP000006681"/>
    </source>
</evidence>
<reference evidence="1 2" key="1">
    <citation type="journal article" date="2010" name="Stand. Genomic Sci.">
        <title>Complete genome sequence of Vulcanisaeta distributa type strain (IC-017).</title>
        <authorList>
            <person name="Mavromatis K."/>
            <person name="Sikorski J."/>
            <person name="Pabst E."/>
            <person name="Teshima H."/>
            <person name="Lapidus A."/>
            <person name="Lucas S."/>
            <person name="Nolan M."/>
            <person name="Glavina Del Rio T."/>
            <person name="Cheng J.F."/>
            <person name="Bruce D."/>
            <person name="Goodwin L."/>
            <person name="Pitluck S."/>
            <person name="Liolios K."/>
            <person name="Ivanova N."/>
            <person name="Mikhailova N."/>
            <person name="Pati A."/>
            <person name="Chen A."/>
            <person name="Palaniappan K."/>
            <person name="Land M."/>
            <person name="Hauser L."/>
            <person name="Chang Y.J."/>
            <person name="Jeffries C.D."/>
            <person name="Rohde M."/>
            <person name="Spring S."/>
            <person name="Goker M."/>
            <person name="Wirth R."/>
            <person name="Woyke T."/>
            <person name="Bristow J."/>
            <person name="Eisen J.A."/>
            <person name="Markowitz V."/>
            <person name="Hugenholtz P."/>
            <person name="Klenk H.P."/>
            <person name="Kyrpides N.C."/>
        </authorList>
    </citation>
    <scope>NUCLEOTIDE SEQUENCE [LARGE SCALE GENOMIC DNA]</scope>
    <source>
        <strain evidence="2">DSM 14429 / JCM 11212 / NBRC 100878 / IC-017</strain>
    </source>
</reference>
<dbReference type="AlphaFoldDB" id="E1QNK3"/>
<name>E1QNK3_VULDI</name>
<sequence length="450" mass="51772">MTLSLRICWGKKTRGSERLKCGEEVKGPKIIEEVNKLINEFLARVERYRDVLLNDENTPFDYAINALSDWLLEIKARANRGDDDITRLRKAVYKIGMKMLKLVNRTREGWLKIYRKELKELIKKLRSGEVKIAISGDPINAAKSFIAHLYTEHLAISVKRTAKSGSIIIRLTLNNLKGIHIDIPRFFDDLLRPMQYGLMLTDGSIHERGYPVMGTNYLWQVIAWLMAWPGKNYMRIHSLNINENSDVKITWQLMAIGHKLGSKVKIAKEVLALNNDGFTMFLLFAILGDGSINTKEKIIMLILGKSKYELWKVIIKRMMDLNFKDYDNKYKKEIKVYSSRAVTLAQSWLSEPRVRTLIEDLSRLPDAEKLRNLIELTKTRIKPLGGSMVEVISGVWMNTHVKDAGRVELRIKRSRLEDAVAIQDRLRKAGFNARLRGRLVINSGCLFISS</sequence>
<dbReference type="Proteomes" id="UP000006681">
    <property type="component" value="Chromosome"/>
</dbReference>
<organism evidence="1 2">
    <name type="scientific">Vulcanisaeta distributa (strain DSM 14429 / JCM 11212 / NBRC 100878 / IC-017)</name>
    <dbReference type="NCBI Taxonomy" id="572478"/>
    <lineage>
        <taxon>Archaea</taxon>
        <taxon>Thermoproteota</taxon>
        <taxon>Thermoprotei</taxon>
        <taxon>Thermoproteales</taxon>
        <taxon>Thermoproteaceae</taxon>
        <taxon>Vulcanisaeta</taxon>
    </lineage>
</organism>
<dbReference type="KEGG" id="vdi:Vdis_1919"/>
<evidence type="ECO:0000313" key="1">
    <source>
        <dbReference type="EMBL" id="ADN51291.1"/>
    </source>
</evidence>
<keyword evidence="2" id="KW-1185">Reference proteome</keyword>
<dbReference type="EMBL" id="CP002100">
    <property type="protein sequence ID" value="ADN51291.1"/>
    <property type="molecule type" value="Genomic_DNA"/>
</dbReference>
<protein>
    <submittedName>
        <fullName evidence="1">Uncharacterized protein</fullName>
    </submittedName>
</protein>
<reference evidence="2" key="2">
    <citation type="journal article" date="2010" name="Stand. Genomic Sci.">
        <title>Complete genome sequence of Vulcanisaeta distributa type strain (IC-017T).</title>
        <authorList>
            <person name="Mavromatis K."/>
            <person name="Sikorski J."/>
            <person name="Pabst E."/>
            <person name="Teshima H."/>
            <person name="Lapidus A."/>
            <person name="Lucas S."/>
            <person name="Nolan M."/>
            <person name="Glavina Del Rio T."/>
            <person name="Cheng J."/>
            <person name="Bruce D."/>
            <person name="Goodwin L."/>
            <person name="Pitluck S."/>
            <person name="Liolios K."/>
            <person name="Ivanova N."/>
            <person name="Mikhailova N."/>
            <person name="Pati A."/>
            <person name="Chen A."/>
            <person name="Palaniappan K."/>
            <person name="Land M."/>
            <person name="Hauser L."/>
            <person name="Chang Y."/>
            <person name="Jeffries C."/>
            <person name="Rohde M."/>
            <person name="Spring S."/>
            <person name="Goker M."/>
            <person name="Wirth R."/>
            <person name="Woyke T."/>
            <person name="Bristow J."/>
            <person name="Eisen J."/>
            <person name="Markowitz V."/>
            <person name="Hugenholtz P."/>
            <person name="Klenk H."/>
            <person name="Kyrpides N."/>
        </authorList>
    </citation>
    <scope>NUCLEOTIDE SEQUENCE [LARGE SCALE GENOMIC DNA]</scope>
    <source>
        <strain evidence="2">DSM 14429 / JCM 11212 / NBRC 100878 / IC-017</strain>
    </source>
</reference>
<dbReference type="GeneID" id="9752867"/>
<dbReference type="HOGENOM" id="CLU_041632_0_0_2"/>
<accession>E1QNK3</accession>
<dbReference type="OrthoDB" id="25668at2157"/>